<keyword evidence="7" id="KW-1185">Reference proteome</keyword>
<evidence type="ECO:0000256" key="3">
    <source>
        <dbReference type="ARBA" id="ARBA00022490"/>
    </source>
</evidence>
<reference evidence="6 7" key="1">
    <citation type="submission" date="2024-01" db="EMBL/GenBank/DDBJ databases">
        <title>The genomes of 5 underutilized Papilionoideae crops provide insights into root nodulation and disease resistance.</title>
        <authorList>
            <person name="Yuan L."/>
        </authorList>
    </citation>
    <scope>NUCLEOTIDE SEQUENCE [LARGE SCALE GENOMIC DNA]</scope>
    <source>
        <strain evidence="6">LY-2023</strain>
        <tissue evidence="6">Leaf</tissue>
    </source>
</reference>
<evidence type="ECO:0000256" key="4">
    <source>
        <dbReference type="ARBA" id="ARBA00023242"/>
    </source>
</evidence>
<dbReference type="PANTHER" id="PTHR31250">
    <property type="entry name" value="IQ DOMAIN-CONTAINING PROTEIN IQM3"/>
    <property type="match status" value="1"/>
</dbReference>
<sequence length="433" mass="49706">MIGIFILSMVYYSFESGFSACVHSIECTDVEDGLDSMIVNSINFHNDENETKTPVHFNKKGTYNITLTRTLAFDKEENMCLSKVSHSKSQPHVSKCQMEMIQSALLNPDNPKYMAALKLQKVYKSFRTRRKLADCAILIEQSWWKLLDFAELKHSSISFFDVEKHETSISRWSRATIKAAKVGKGLSKDDKAQKLALQHWLEAIDPRHRYGHNLQFYYDKWLKCQTREPYFYWLDIGEGKEVNLEKCPRSKLQQQCVKYLGPMERLPYEVVVEDGRLFYRQSGKFLCTTGEDAHAKWIFVLSTSKTLYVGKKKKGYFQHSSFLAGGATSCAGRIIVEYGVLKAVWPHSGHYRPTRENFEEFIAFLQKSDVDLSNVKVKLLHSLLTSVDDEDDHLCSPRRSGHLRSHSSEADFTENTSGLEAGDKTNLMETGMH</sequence>
<comment type="caution">
    <text evidence="6">The sequence shown here is derived from an EMBL/GenBank/DDBJ whole genome shotgun (WGS) entry which is preliminary data.</text>
</comment>
<organism evidence="6 7">
    <name type="scientific">Clitoria ternatea</name>
    <name type="common">Butterfly pea</name>
    <dbReference type="NCBI Taxonomy" id="43366"/>
    <lineage>
        <taxon>Eukaryota</taxon>
        <taxon>Viridiplantae</taxon>
        <taxon>Streptophyta</taxon>
        <taxon>Embryophyta</taxon>
        <taxon>Tracheophyta</taxon>
        <taxon>Spermatophyta</taxon>
        <taxon>Magnoliopsida</taxon>
        <taxon>eudicotyledons</taxon>
        <taxon>Gunneridae</taxon>
        <taxon>Pentapetalae</taxon>
        <taxon>rosids</taxon>
        <taxon>fabids</taxon>
        <taxon>Fabales</taxon>
        <taxon>Fabaceae</taxon>
        <taxon>Papilionoideae</taxon>
        <taxon>50 kb inversion clade</taxon>
        <taxon>NPAAA clade</taxon>
        <taxon>indigoferoid/millettioid clade</taxon>
        <taxon>Phaseoleae</taxon>
        <taxon>Clitoria</taxon>
    </lineage>
</organism>
<feature type="region of interest" description="Disordered" evidence="5">
    <location>
        <begin position="398"/>
        <end position="433"/>
    </location>
</feature>
<dbReference type="GO" id="GO:0005634">
    <property type="term" value="C:nucleus"/>
    <property type="evidence" value="ECO:0007669"/>
    <property type="project" value="UniProtKB-SubCell"/>
</dbReference>
<dbReference type="InterPro" id="IPR044159">
    <property type="entry name" value="IQM"/>
</dbReference>
<evidence type="ECO:0000313" key="6">
    <source>
        <dbReference type="EMBL" id="KAK7317172.1"/>
    </source>
</evidence>
<dbReference type="Proteomes" id="UP001359559">
    <property type="component" value="Unassembled WGS sequence"/>
</dbReference>
<keyword evidence="4" id="KW-0539">Nucleus</keyword>
<name>A0AAN9KGU6_CLITE</name>
<comment type="subcellular location">
    <subcellularLocation>
        <location evidence="2">Cytoplasm</location>
    </subcellularLocation>
    <subcellularLocation>
        <location evidence="1">Nucleus</location>
    </subcellularLocation>
</comment>
<evidence type="ECO:0000313" key="7">
    <source>
        <dbReference type="Proteomes" id="UP001359559"/>
    </source>
</evidence>
<dbReference type="EMBL" id="JAYKXN010000001">
    <property type="protein sequence ID" value="KAK7317172.1"/>
    <property type="molecule type" value="Genomic_DNA"/>
</dbReference>
<protein>
    <recommendedName>
        <fullName evidence="8">IQ domain-containing protein IQM2-like</fullName>
    </recommendedName>
</protein>
<keyword evidence="3" id="KW-0963">Cytoplasm</keyword>
<dbReference type="AlphaFoldDB" id="A0AAN9KGU6"/>
<dbReference type="PANTHER" id="PTHR31250:SF14">
    <property type="entry name" value="IQ DOMAIN-CONTAINING PROTEIN IQM2"/>
    <property type="match status" value="1"/>
</dbReference>
<dbReference type="GO" id="GO:0005737">
    <property type="term" value="C:cytoplasm"/>
    <property type="evidence" value="ECO:0007669"/>
    <property type="project" value="UniProtKB-SubCell"/>
</dbReference>
<accession>A0AAN9KGU6</accession>
<evidence type="ECO:0008006" key="8">
    <source>
        <dbReference type="Google" id="ProtNLM"/>
    </source>
</evidence>
<evidence type="ECO:0000256" key="1">
    <source>
        <dbReference type="ARBA" id="ARBA00004123"/>
    </source>
</evidence>
<proteinExistence type="predicted"/>
<gene>
    <name evidence="6" type="ORF">RJT34_01170</name>
</gene>
<evidence type="ECO:0000256" key="2">
    <source>
        <dbReference type="ARBA" id="ARBA00004496"/>
    </source>
</evidence>
<evidence type="ECO:0000256" key="5">
    <source>
        <dbReference type="SAM" id="MobiDB-lite"/>
    </source>
</evidence>